<evidence type="ECO:0000313" key="2">
    <source>
        <dbReference type="Proteomes" id="UP001054902"/>
    </source>
</evidence>
<dbReference type="AlphaFoldDB" id="A0AAD3D5U4"/>
<organism evidence="1 2">
    <name type="scientific">Chaetoceros tenuissimus</name>
    <dbReference type="NCBI Taxonomy" id="426638"/>
    <lineage>
        <taxon>Eukaryota</taxon>
        <taxon>Sar</taxon>
        <taxon>Stramenopiles</taxon>
        <taxon>Ochrophyta</taxon>
        <taxon>Bacillariophyta</taxon>
        <taxon>Coscinodiscophyceae</taxon>
        <taxon>Chaetocerotophycidae</taxon>
        <taxon>Chaetocerotales</taxon>
        <taxon>Chaetocerotaceae</taxon>
        <taxon>Chaetoceros</taxon>
    </lineage>
</organism>
<evidence type="ECO:0000313" key="1">
    <source>
        <dbReference type="EMBL" id="GFH57231.1"/>
    </source>
</evidence>
<comment type="caution">
    <text evidence="1">The sequence shown here is derived from an EMBL/GenBank/DDBJ whole genome shotgun (WGS) entry which is preliminary data.</text>
</comment>
<dbReference type="Proteomes" id="UP001054902">
    <property type="component" value="Unassembled WGS sequence"/>
</dbReference>
<gene>
    <name evidence="1" type="ORF">CTEN210_13707</name>
</gene>
<dbReference type="EMBL" id="BLLK01000057">
    <property type="protein sequence ID" value="GFH57231.1"/>
    <property type="molecule type" value="Genomic_DNA"/>
</dbReference>
<dbReference type="InterPro" id="IPR026906">
    <property type="entry name" value="LRR_5"/>
</dbReference>
<accession>A0AAD3D5U4</accession>
<dbReference type="Pfam" id="PF13306">
    <property type="entry name" value="LRR_5"/>
    <property type="match status" value="1"/>
</dbReference>
<proteinExistence type="predicted"/>
<name>A0AAD3D5U4_9STRA</name>
<dbReference type="Gene3D" id="3.80.10.10">
    <property type="entry name" value="Ribonuclease Inhibitor"/>
    <property type="match status" value="1"/>
</dbReference>
<evidence type="ECO:0008006" key="3">
    <source>
        <dbReference type="Google" id="ProtNLM"/>
    </source>
</evidence>
<dbReference type="InterPro" id="IPR032675">
    <property type="entry name" value="LRR_dom_sf"/>
</dbReference>
<protein>
    <recommendedName>
        <fullName evidence="3">Leucine-rich repeat domain-containing protein</fullName>
    </recommendedName>
</protein>
<keyword evidence="2" id="KW-1185">Reference proteome</keyword>
<reference evidence="1 2" key="1">
    <citation type="journal article" date="2021" name="Sci. Rep.">
        <title>The genome of the diatom Chaetoceros tenuissimus carries an ancient integrated fragment of an extant virus.</title>
        <authorList>
            <person name="Hongo Y."/>
            <person name="Kimura K."/>
            <person name="Takaki Y."/>
            <person name="Yoshida Y."/>
            <person name="Baba S."/>
            <person name="Kobayashi G."/>
            <person name="Nagasaki K."/>
            <person name="Hano T."/>
            <person name="Tomaru Y."/>
        </authorList>
    </citation>
    <scope>NUCLEOTIDE SEQUENCE [LARGE SCALE GENOMIC DNA]</scope>
    <source>
        <strain evidence="1 2">NIES-3715</strain>
    </source>
</reference>
<sequence length="344" mass="39559">MGRYPSFLTHLEVKKQPARSLPREALLFSPTLLHKLPNLFFIMRVATVDGLVTLFYDGSKELYNDELHYSDETCRWSQDYWRERLSWQQVIVVDGVTEIPMITFEGCTNIVRVIFADTVIRIDFWAFAGCSLTFIKLPINLEYIGREAFLACELSSVFLPPRCRVIGTGAFKGNENLEILNVPQEVEIETEEEVEHGIPQDAEVEAEENVMEIIPLGEVVAEEDMIMIPLGNVEIREELDHDIVKDTKLLERFEYARVNVSVLHWLKTINNKKRFALHRVCASFEPTLDMIVDAMKEKGGPKAFKRMNSIGITPSQYLNENPYATVTEKEIIEKYVLDMTGFEK</sequence>